<dbReference type="PROSITE" id="PS00141">
    <property type="entry name" value="ASP_PROTEASE"/>
    <property type="match status" value="1"/>
</dbReference>
<evidence type="ECO:0000256" key="7">
    <source>
        <dbReference type="ARBA" id="ARBA00022723"/>
    </source>
</evidence>
<evidence type="ECO:0000256" key="4">
    <source>
        <dbReference type="ARBA" id="ARBA00022679"/>
    </source>
</evidence>
<feature type="region of interest" description="Disordered" evidence="20">
    <location>
        <begin position="1"/>
        <end position="25"/>
    </location>
</feature>
<dbReference type="PROSITE" id="PS50175">
    <property type="entry name" value="ASP_PROT_RETROV"/>
    <property type="match status" value="1"/>
</dbReference>
<dbReference type="PROSITE" id="PS50876">
    <property type="entry name" value="ZF_INTEGRASE"/>
    <property type="match status" value="1"/>
</dbReference>
<keyword evidence="4" id="KW-0808">Transferase</keyword>
<evidence type="ECO:0000256" key="18">
    <source>
        <dbReference type="PROSITE-ProRule" id="PRU00450"/>
    </source>
</evidence>
<dbReference type="InterPro" id="IPR001995">
    <property type="entry name" value="Peptidase_A2_cat"/>
</dbReference>
<evidence type="ECO:0000256" key="3">
    <source>
        <dbReference type="ARBA" id="ARBA00022670"/>
    </source>
</evidence>
<name>A0A3M0L582_HIRRU</name>
<dbReference type="SUPFAM" id="SSF46919">
    <property type="entry name" value="N-terminal Zn binding domain of HIV integrase"/>
    <property type="match status" value="1"/>
</dbReference>
<dbReference type="InterPro" id="IPR008919">
    <property type="entry name" value="Retrov_capsid_N"/>
</dbReference>
<evidence type="ECO:0000256" key="9">
    <source>
        <dbReference type="ARBA" id="ARBA00022759"/>
    </source>
</evidence>
<keyword evidence="15" id="KW-0695">RNA-directed DNA polymerase</keyword>
<dbReference type="PANTHER" id="PTHR41694:SF3">
    <property type="entry name" value="RNA-DIRECTED DNA POLYMERASE-RELATED"/>
    <property type="match status" value="1"/>
</dbReference>
<evidence type="ECO:0000256" key="16">
    <source>
        <dbReference type="ARBA" id="ARBA00023125"/>
    </source>
</evidence>
<keyword evidence="10 18" id="KW-0863">Zinc-finger</keyword>
<dbReference type="Pfam" id="PF00552">
    <property type="entry name" value="IN_DBD_C"/>
    <property type="match status" value="1"/>
</dbReference>
<evidence type="ECO:0000256" key="1">
    <source>
        <dbReference type="ARBA" id="ARBA00003235"/>
    </source>
</evidence>
<evidence type="ECO:0000256" key="5">
    <source>
        <dbReference type="ARBA" id="ARBA00022695"/>
    </source>
</evidence>
<feature type="domain" description="Integrase catalytic" evidence="24">
    <location>
        <begin position="1321"/>
        <end position="1429"/>
    </location>
</feature>
<dbReference type="SUPFAM" id="SSF47353">
    <property type="entry name" value="Retrovirus capsid dimerization domain-like"/>
    <property type="match status" value="1"/>
</dbReference>
<dbReference type="InterPro" id="IPR003308">
    <property type="entry name" value="Integrase_Zn-bd_dom_N"/>
</dbReference>
<dbReference type="GO" id="GO:0003887">
    <property type="term" value="F:DNA-directed DNA polymerase activity"/>
    <property type="evidence" value="ECO:0007669"/>
    <property type="project" value="UniProtKB-KW"/>
</dbReference>
<evidence type="ECO:0000256" key="15">
    <source>
        <dbReference type="ARBA" id="ARBA00022918"/>
    </source>
</evidence>
<dbReference type="SUPFAM" id="SSF53098">
    <property type="entry name" value="Ribonuclease H-like"/>
    <property type="match status" value="3"/>
</dbReference>
<dbReference type="Pfam" id="PF02022">
    <property type="entry name" value="Integrase_Zn"/>
    <property type="match status" value="1"/>
</dbReference>
<dbReference type="SUPFAM" id="SSF50630">
    <property type="entry name" value="Acid proteases"/>
    <property type="match status" value="1"/>
</dbReference>
<protein>
    <submittedName>
        <fullName evidence="26">Uncharacterized protein</fullName>
    </submittedName>
</protein>
<reference evidence="26 27" key="1">
    <citation type="submission" date="2018-07" db="EMBL/GenBank/DDBJ databases">
        <title>A high quality draft genome assembly of the barn swallow (H. rustica rustica).</title>
        <authorList>
            <person name="Formenti G."/>
            <person name="Chiara M."/>
            <person name="Poveda L."/>
            <person name="Francoijs K.-J."/>
            <person name="Bonisoli-Alquati A."/>
            <person name="Canova L."/>
            <person name="Gianfranceschi L."/>
            <person name="Horner D.S."/>
            <person name="Saino N."/>
        </authorList>
    </citation>
    <scope>NUCLEOTIDE SEQUENCE [LARGE SCALE GENOMIC DNA]</scope>
    <source>
        <strain evidence="26">Chelidonia</strain>
        <tissue evidence="26">Blood</tissue>
    </source>
</reference>
<evidence type="ECO:0000313" key="26">
    <source>
        <dbReference type="EMBL" id="RMC20211.1"/>
    </source>
</evidence>
<dbReference type="InterPro" id="IPR017856">
    <property type="entry name" value="Integrase-like_N"/>
</dbReference>
<evidence type="ECO:0000256" key="19">
    <source>
        <dbReference type="PROSITE-ProRule" id="PRU00506"/>
    </source>
</evidence>
<dbReference type="Pfam" id="PF19317">
    <property type="entry name" value="Gag_p24_C"/>
    <property type="match status" value="1"/>
</dbReference>
<feature type="domain" description="Integrase-type" evidence="25">
    <location>
        <begin position="1190"/>
        <end position="1230"/>
    </location>
</feature>
<dbReference type="GO" id="GO:0003964">
    <property type="term" value="F:RNA-directed DNA polymerase activity"/>
    <property type="evidence" value="ECO:0007669"/>
    <property type="project" value="UniProtKB-KW"/>
</dbReference>
<evidence type="ECO:0000313" key="27">
    <source>
        <dbReference type="Proteomes" id="UP000269221"/>
    </source>
</evidence>
<dbReference type="GO" id="GO:0004519">
    <property type="term" value="F:endonuclease activity"/>
    <property type="evidence" value="ECO:0007669"/>
    <property type="project" value="UniProtKB-KW"/>
</dbReference>
<dbReference type="InterPro" id="IPR045345">
    <property type="entry name" value="Gag_p24_C"/>
</dbReference>
<keyword evidence="9" id="KW-0255">Endonuclease</keyword>
<dbReference type="GO" id="GO:0016032">
    <property type="term" value="P:viral process"/>
    <property type="evidence" value="ECO:0007669"/>
    <property type="project" value="InterPro"/>
</dbReference>
<keyword evidence="17" id="KW-0511">Multifunctional enzyme</keyword>
<keyword evidence="7" id="KW-0479">Metal-binding</keyword>
<dbReference type="Gene3D" id="2.30.30.10">
    <property type="entry name" value="Integrase, C-terminal domain superfamily, retroviral"/>
    <property type="match status" value="1"/>
</dbReference>
<dbReference type="EMBL" id="QRBI01000093">
    <property type="protein sequence ID" value="RMC20211.1"/>
    <property type="molecule type" value="Genomic_DNA"/>
</dbReference>
<evidence type="ECO:0000259" key="24">
    <source>
        <dbReference type="PROSITE" id="PS50994"/>
    </source>
</evidence>
<dbReference type="SUPFAM" id="SSF47943">
    <property type="entry name" value="Retrovirus capsid protein, N-terminal core domain"/>
    <property type="match status" value="1"/>
</dbReference>
<feature type="domain" description="Reverse transcriptase" evidence="23">
    <location>
        <begin position="1317"/>
        <end position="1541"/>
    </location>
</feature>
<keyword evidence="8" id="KW-0064">Aspartyl protease</keyword>
<evidence type="ECO:0000256" key="14">
    <source>
        <dbReference type="ARBA" id="ARBA00022908"/>
    </source>
</evidence>
<evidence type="ECO:0000259" key="25">
    <source>
        <dbReference type="PROSITE" id="PS51027"/>
    </source>
</evidence>
<dbReference type="InterPro" id="IPR001037">
    <property type="entry name" value="Integrase_C_retrovir"/>
</dbReference>
<dbReference type="Pfam" id="PF00692">
    <property type="entry name" value="dUTPase"/>
    <property type="match status" value="1"/>
</dbReference>
<keyword evidence="6" id="KW-0540">Nuclease</keyword>
<dbReference type="Gene3D" id="2.70.40.10">
    <property type="match status" value="1"/>
</dbReference>
<dbReference type="SUPFAM" id="SSF56672">
    <property type="entry name" value="DNA/RNA polymerases"/>
    <property type="match status" value="3"/>
</dbReference>
<dbReference type="Pfam" id="PF00078">
    <property type="entry name" value="RVT_1"/>
    <property type="match status" value="2"/>
</dbReference>
<dbReference type="CDD" id="cd07557">
    <property type="entry name" value="trimeric_dUTPase"/>
    <property type="match status" value="1"/>
</dbReference>
<dbReference type="Gene3D" id="3.30.420.10">
    <property type="entry name" value="Ribonuclease H-like superfamily/Ribonuclease H"/>
    <property type="match status" value="3"/>
</dbReference>
<keyword evidence="14" id="KW-0229">DNA integration</keyword>
<proteinExistence type="inferred from homology"/>
<evidence type="ECO:0000256" key="8">
    <source>
        <dbReference type="ARBA" id="ARBA00022750"/>
    </source>
</evidence>
<dbReference type="Gene3D" id="1.10.375.10">
    <property type="entry name" value="Human Immunodeficiency Virus Type 1 Capsid Protein"/>
    <property type="match status" value="1"/>
</dbReference>
<dbReference type="InterPro" id="IPR036397">
    <property type="entry name" value="RNaseH_sf"/>
</dbReference>
<dbReference type="Pfam" id="PF00077">
    <property type="entry name" value="RVP"/>
    <property type="match status" value="1"/>
</dbReference>
<dbReference type="SUPFAM" id="SSF51283">
    <property type="entry name" value="dUTPase-like"/>
    <property type="match status" value="1"/>
</dbReference>
<keyword evidence="12" id="KW-0862">Zinc</keyword>
<keyword evidence="16" id="KW-0238">DNA-binding</keyword>
<evidence type="ECO:0000256" key="17">
    <source>
        <dbReference type="ARBA" id="ARBA00023268"/>
    </source>
</evidence>
<dbReference type="InterPro" id="IPR000477">
    <property type="entry name" value="RT_dom"/>
</dbReference>
<gene>
    <name evidence="26" type="ORF">DUI87_01057</name>
</gene>
<evidence type="ECO:0000256" key="10">
    <source>
        <dbReference type="ARBA" id="ARBA00022771"/>
    </source>
</evidence>
<dbReference type="GO" id="GO:0006508">
    <property type="term" value="P:proteolysis"/>
    <property type="evidence" value="ECO:0007669"/>
    <property type="project" value="UniProtKB-KW"/>
</dbReference>
<dbReference type="InterPro" id="IPR033704">
    <property type="entry name" value="dUTPase_trimeric"/>
</dbReference>
<dbReference type="Gene3D" id="1.10.10.200">
    <property type="match status" value="1"/>
</dbReference>
<dbReference type="GO" id="GO:0035613">
    <property type="term" value="F:RNA stem-loop binding"/>
    <property type="evidence" value="ECO:0007669"/>
    <property type="project" value="TreeGrafter"/>
</dbReference>
<evidence type="ECO:0000256" key="20">
    <source>
        <dbReference type="SAM" id="MobiDB-lite"/>
    </source>
</evidence>
<evidence type="ECO:0000256" key="2">
    <source>
        <dbReference type="ARBA" id="ARBA00010879"/>
    </source>
</evidence>
<dbReference type="Proteomes" id="UP000269221">
    <property type="component" value="Unassembled WGS sequence"/>
</dbReference>
<accession>A0A3M0L582</accession>
<dbReference type="GO" id="GO:0003677">
    <property type="term" value="F:DNA binding"/>
    <property type="evidence" value="ECO:0007669"/>
    <property type="project" value="UniProtKB-KW"/>
</dbReference>
<dbReference type="Gene3D" id="3.10.10.10">
    <property type="entry name" value="HIV Type 1 Reverse Transcriptase, subunit A, domain 1"/>
    <property type="match status" value="1"/>
</dbReference>
<dbReference type="SUPFAM" id="SSF50122">
    <property type="entry name" value="DNA-binding domain of retroviral integrase"/>
    <property type="match status" value="1"/>
</dbReference>
<dbReference type="Gene3D" id="3.30.70.270">
    <property type="match status" value="3"/>
</dbReference>
<keyword evidence="11" id="KW-0378">Hydrolase</keyword>
<dbReference type="GO" id="GO:0015074">
    <property type="term" value="P:DNA integration"/>
    <property type="evidence" value="ECO:0007669"/>
    <property type="project" value="UniProtKB-KW"/>
</dbReference>
<dbReference type="PROSITE" id="PS51027">
    <property type="entry name" value="INTEGRASE_DBD"/>
    <property type="match status" value="1"/>
</dbReference>
<feature type="domain" description="Integrase catalytic" evidence="24">
    <location>
        <begin position="1098"/>
        <end position="1180"/>
    </location>
</feature>
<feature type="domain" description="Peptidase A2" evidence="21">
    <location>
        <begin position="462"/>
        <end position="537"/>
    </location>
</feature>
<keyword evidence="5" id="KW-0548">Nucleotidyltransferase</keyword>
<sequence length="1648" mass="182577">MGSLGVPRDFLEGPRSPGSLTAGTDNGPWALRTNAVSWDRKDLCLAKSRLCVTALCVSVTSGDSECTSSLGATHNTYQPLAWQALSELRDAVGKYGLGSAEVMQVLRYFNASLLTPFDIRSLARALFPPVEYDFFENKWTHLAVRAVERNRTLGQGDPRRMVNIDMLMGTGNYTRAEGQAGYEPLVQEQCQQTGMATLVQTLQLATPQQPFATIVQGIDEPFLCFAGRLTAVVEKQVSDSAARKLMIQSVAQSNCNAACKRIIETLPGEPSMSDMVGACAKCGKRDAEHEGETRADTNVSASAPTNGDLLSRLTASTRGSAGVDVCTAESVVIDSDKIHKVPLDAFGPLGDGMSAFLIGRSSATIQGIMVHLGLIDADFSGQIHTMVSTPTPPLTIPKGTRIAQLLPFKSSVSRTEDRLQGDGGFGSTGPPQVRWTAVLTKDRPETLCTVSMVGATPSEIHLRGLLDTGADVSILSLAAWSPQWPLTLAKTSVAGLGGTKQCYVSQNPVAIKNLEGQMAIIWSHVTEIAQNLWGRDVLAVWGEQLDQGHLEPSTSPWNTPVFCIKKKSGKWRLLQDLRKINAVMEGMGTLQAGMPLPTMLPADWPVLIVDQKDCFFTIPLHPDDRPKFAFTVPTINNAEPAQRYQWRVLPQGMRNSPMLCQWYVARALSGVHKQFPGAHVYHYMNDILVATPTQDELLRLQPQFLNALHSHGLQVAPEKEVQFVQSVKTLNDAQKLVGVITWLRPYLGLTTAQLSPLFELLKGDTDLKSPRELTPEARKVLEEVQQAVLACQVYRIEPSIDVTVFITTPDLHPTGIIGQWNDDWTDPLHVLEWVFLPHRPHKMATVLFELIARLIIKCQQCCLQLMGADPSKIILPVQREEFDWSYANNVSLQSALEGFSGQITYHLPSHKLLQVAKNTQFSLQPKNSQEPVQGPTVFTDGSGRKGKAIVTWQDGSEWQVLESHEDGLITDSAYVADIAQQLGYSVLKEVCNPALFDLLKALWCAIQARVHPYYVLHVQSHTNLPAFVAEGNARADKLANPAWVAPQPDVLTQAKASHVFFHQNAHTLQKQFQLTATEAHAVVESCDDCHALGAPLPAGVNPRGLKALELWQTDVTQVAEFGRLKYVHVTVDTFSSEMWASAHTGEKVRDVIAHWRQAFAVLGIPSAVKTNNGPAYASQQASDGVQQPRAKVRVRNLVTKQWEGPYDLIAMGRGYACVSTNTGTRWLPSKCVCPDLRPQRQNSADRRGMTGWCRLWIYNYGLLIKPLYTLIANGNKDIQWTKEANGAYKQLKEAFMSAPALGLTDTNPKNLPKPKLGQVGRGQGPGEQCQIDFTELPRKGGYRYLMILTDNFLGWPEAFPTRTAKVQEVIKVTRLVDAGKAVDVVYLDFSKAFDTVSHSILLEKLAACGLDRSTLRWVKNWLDGRAQRLVVNGAASSWWPVTSGVPQGSVLGPVLFNIFINDMDEGMESFISKFADDTKLGACVDLLEGQRALQKDLEWLDRWAESNRMRFNKSKCRVLHFGHNNPLQCYRLRMVWLDSAQEERDLGVLVDNRLNMSQQCALVAKRANGILACIRNGVASRSREVILPLYSALVRPHLEYCVQFWAPQFRKDVEMLERVQRRATRLVRGLEHKLYEERLRELGLFSLE</sequence>
<keyword evidence="3" id="KW-0645">Protease</keyword>
<dbReference type="InterPro" id="IPR043502">
    <property type="entry name" value="DNA/RNA_pol_sf"/>
</dbReference>
<dbReference type="GO" id="GO:0004190">
    <property type="term" value="F:aspartic-type endopeptidase activity"/>
    <property type="evidence" value="ECO:0007669"/>
    <property type="project" value="UniProtKB-KW"/>
</dbReference>
<dbReference type="InterPro" id="IPR008916">
    <property type="entry name" value="Retrov_capsid_C"/>
</dbReference>
<dbReference type="Gene3D" id="2.40.70.10">
    <property type="entry name" value="Acid Proteases"/>
    <property type="match status" value="1"/>
</dbReference>
<dbReference type="InterPro" id="IPR043128">
    <property type="entry name" value="Rev_trsase/Diguanyl_cyclase"/>
</dbReference>
<dbReference type="InterPro" id="IPR029054">
    <property type="entry name" value="dUTPase-like"/>
</dbReference>
<evidence type="ECO:0000259" key="21">
    <source>
        <dbReference type="PROSITE" id="PS50175"/>
    </source>
</evidence>
<comment type="caution">
    <text evidence="26">The sequence shown here is derived from an EMBL/GenBank/DDBJ whole genome shotgun (WGS) entry which is preliminary data.</text>
</comment>
<feature type="DNA-binding region" description="Integrase-type" evidence="19">
    <location>
        <begin position="1190"/>
        <end position="1230"/>
    </location>
</feature>
<dbReference type="InterPro" id="IPR036157">
    <property type="entry name" value="dUTPase-like_sf"/>
</dbReference>
<dbReference type="InterPro" id="IPR021109">
    <property type="entry name" value="Peptidase_aspartic_dom_sf"/>
</dbReference>
<dbReference type="GO" id="GO:0008270">
    <property type="term" value="F:zinc ion binding"/>
    <property type="evidence" value="ECO:0007669"/>
    <property type="project" value="UniProtKB-KW"/>
</dbReference>
<dbReference type="CDD" id="cd01650">
    <property type="entry name" value="RT_nLTR_like"/>
    <property type="match status" value="1"/>
</dbReference>
<evidence type="ECO:0000256" key="11">
    <source>
        <dbReference type="ARBA" id="ARBA00022801"/>
    </source>
</evidence>
<comment type="similarity">
    <text evidence="2">Belongs to the beta type-B retroviral polymerase family. HERV class-II K(HML-2) pol subfamily.</text>
</comment>
<dbReference type="InterPro" id="IPR018061">
    <property type="entry name" value="Retropepsins"/>
</dbReference>
<comment type="function">
    <text evidence="1">Catalyzes viral DNA integration into the host chromosome, by performing a series of DNA cutting and joining reactions.</text>
</comment>
<dbReference type="PROSITE" id="PS50994">
    <property type="entry name" value="INTEGRASE"/>
    <property type="match status" value="2"/>
</dbReference>
<evidence type="ECO:0000256" key="12">
    <source>
        <dbReference type="ARBA" id="ARBA00022833"/>
    </source>
</evidence>
<evidence type="ECO:0000259" key="23">
    <source>
        <dbReference type="PROSITE" id="PS50878"/>
    </source>
</evidence>
<dbReference type="InterPro" id="IPR012337">
    <property type="entry name" value="RNaseH-like_sf"/>
</dbReference>
<dbReference type="InterPro" id="IPR001584">
    <property type="entry name" value="Integrase_cat-core"/>
</dbReference>
<dbReference type="Pfam" id="PF00607">
    <property type="entry name" value="Gag_p24"/>
    <property type="match status" value="1"/>
</dbReference>
<keyword evidence="27" id="KW-1185">Reference proteome</keyword>
<feature type="domain" description="Integrase-type" evidence="22">
    <location>
        <begin position="1049"/>
        <end position="1090"/>
    </location>
</feature>
<dbReference type="Gene3D" id="1.10.1200.30">
    <property type="match status" value="1"/>
</dbReference>
<evidence type="ECO:0000256" key="13">
    <source>
        <dbReference type="ARBA" id="ARBA00022842"/>
    </source>
</evidence>
<evidence type="ECO:0000256" key="6">
    <source>
        <dbReference type="ARBA" id="ARBA00022722"/>
    </source>
</evidence>
<organism evidence="26 27">
    <name type="scientific">Hirundo rustica rustica</name>
    <dbReference type="NCBI Taxonomy" id="333673"/>
    <lineage>
        <taxon>Eukaryota</taxon>
        <taxon>Metazoa</taxon>
        <taxon>Chordata</taxon>
        <taxon>Craniata</taxon>
        <taxon>Vertebrata</taxon>
        <taxon>Euteleostomi</taxon>
        <taxon>Archelosauria</taxon>
        <taxon>Archosauria</taxon>
        <taxon>Dinosauria</taxon>
        <taxon>Saurischia</taxon>
        <taxon>Theropoda</taxon>
        <taxon>Coelurosauria</taxon>
        <taxon>Aves</taxon>
        <taxon>Neognathae</taxon>
        <taxon>Neoaves</taxon>
        <taxon>Telluraves</taxon>
        <taxon>Australaves</taxon>
        <taxon>Passeriformes</taxon>
        <taxon>Sylvioidea</taxon>
        <taxon>Hirundinidae</taxon>
        <taxon>Hirundo</taxon>
    </lineage>
</organism>
<dbReference type="PROSITE" id="PS50878">
    <property type="entry name" value="RT_POL"/>
    <property type="match status" value="2"/>
</dbReference>
<evidence type="ECO:0000259" key="22">
    <source>
        <dbReference type="PROSITE" id="PS50876"/>
    </source>
</evidence>
<dbReference type="OrthoDB" id="9048509at2759"/>
<dbReference type="Pfam" id="PF00665">
    <property type="entry name" value="rve"/>
    <property type="match status" value="1"/>
</dbReference>
<feature type="domain" description="Reverse transcriptase" evidence="23">
    <location>
        <begin position="545"/>
        <end position="751"/>
    </location>
</feature>
<dbReference type="InterPro" id="IPR001969">
    <property type="entry name" value="Aspartic_peptidase_AS"/>
</dbReference>
<dbReference type="PANTHER" id="PTHR41694">
    <property type="entry name" value="ENDOGENOUS RETROVIRUS GROUP K MEMBER POL PROTEIN"/>
    <property type="match status" value="1"/>
</dbReference>
<dbReference type="InterPro" id="IPR036862">
    <property type="entry name" value="Integrase_C_dom_sf_retrovir"/>
</dbReference>
<keyword evidence="13" id="KW-0460">Magnesium</keyword>